<sequence length="135" mass="14538">MASGVQKAGPSGTDRLFPVGDGGPHWNTKAQLQYLRHVLSTMPGPEVPPAKQEQPKRPRRAAKRLKAAQVAELVEAYKSGATTYQLAERFGIKRQTVSDNATASHLDGVGSLRQTLTELSGCTQGAYQRPALRTA</sequence>
<feature type="region of interest" description="Disordered" evidence="1">
    <location>
        <begin position="1"/>
        <end position="24"/>
    </location>
</feature>
<evidence type="ECO:0000256" key="1">
    <source>
        <dbReference type="SAM" id="MobiDB-lite"/>
    </source>
</evidence>
<reference evidence="2" key="1">
    <citation type="submission" date="2024-06" db="EMBL/GenBank/DDBJ databases">
        <authorList>
            <consortium name="consrtm"/>
            <person name="Uemura M."/>
            <person name="Terahara T."/>
        </authorList>
    </citation>
    <scope>NUCLEOTIDE SEQUENCE</scope>
    <source>
        <strain evidence="2">KM77-8</strain>
    </source>
</reference>
<dbReference type="AlphaFoldDB" id="A0AAT9HR29"/>
<gene>
    <name evidence="2" type="ORF">SHKM778_63250</name>
</gene>
<reference evidence="2" key="2">
    <citation type="submission" date="2024-07" db="EMBL/GenBank/DDBJ databases">
        <title>Streptomyces haneummycinica sp. nov., a new antibiotic-producing actinobacterium isolated from marine sediment.</title>
        <authorList>
            <person name="Uemura M."/>
            <person name="Hamada M."/>
            <person name="Hirano S."/>
            <person name="Kobayashi K."/>
            <person name="Ohshiro T."/>
            <person name="Kobayashi T."/>
            <person name="Terahara T."/>
        </authorList>
    </citation>
    <scope>NUCLEOTIDE SEQUENCE</scope>
    <source>
        <strain evidence="2">KM77-8</strain>
    </source>
</reference>
<evidence type="ECO:0000313" key="2">
    <source>
        <dbReference type="EMBL" id="BFO19937.1"/>
    </source>
</evidence>
<accession>A0AAT9HR29</accession>
<name>A0AAT9HR29_9ACTN</name>
<proteinExistence type="predicted"/>
<dbReference type="EMBL" id="AP035768">
    <property type="protein sequence ID" value="BFO19937.1"/>
    <property type="molecule type" value="Genomic_DNA"/>
</dbReference>
<organism evidence="2">
    <name type="scientific">Streptomyces haneummycinicus</name>
    <dbReference type="NCBI Taxonomy" id="3074435"/>
    <lineage>
        <taxon>Bacteria</taxon>
        <taxon>Bacillati</taxon>
        <taxon>Actinomycetota</taxon>
        <taxon>Actinomycetes</taxon>
        <taxon>Kitasatosporales</taxon>
        <taxon>Streptomycetaceae</taxon>
        <taxon>Streptomyces</taxon>
    </lineage>
</organism>
<feature type="region of interest" description="Disordered" evidence="1">
    <location>
        <begin position="41"/>
        <end position="62"/>
    </location>
</feature>
<protein>
    <recommendedName>
        <fullName evidence="3">Helix-turn-helix domain-containing protein</fullName>
    </recommendedName>
</protein>
<evidence type="ECO:0008006" key="3">
    <source>
        <dbReference type="Google" id="ProtNLM"/>
    </source>
</evidence>
<dbReference type="Gene3D" id="1.10.10.60">
    <property type="entry name" value="Homeodomain-like"/>
    <property type="match status" value="1"/>
</dbReference>